<dbReference type="AlphaFoldDB" id="A0A9W4EDP9"/>
<keyword evidence="2" id="KW-0812">Transmembrane</keyword>
<gene>
    <name evidence="3" type="ORF">SBRY_20333</name>
</gene>
<feature type="transmembrane region" description="Helical" evidence="2">
    <location>
        <begin position="230"/>
        <end position="246"/>
    </location>
</feature>
<organism evidence="3 4">
    <name type="scientific">Actinacidiphila bryophytorum</name>
    <dbReference type="NCBI Taxonomy" id="1436133"/>
    <lineage>
        <taxon>Bacteria</taxon>
        <taxon>Bacillati</taxon>
        <taxon>Actinomycetota</taxon>
        <taxon>Actinomycetes</taxon>
        <taxon>Kitasatosporales</taxon>
        <taxon>Streptomycetaceae</taxon>
        <taxon>Actinacidiphila</taxon>
    </lineage>
</organism>
<dbReference type="Proteomes" id="UP001153328">
    <property type="component" value="Unassembled WGS sequence"/>
</dbReference>
<feature type="transmembrane region" description="Helical" evidence="2">
    <location>
        <begin position="39"/>
        <end position="61"/>
    </location>
</feature>
<comment type="caution">
    <text evidence="3">The sequence shown here is derived from an EMBL/GenBank/DDBJ whole genome shotgun (WGS) entry which is preliminary data.</text>
</comment>
<accession>A0A9W4EDP9</accession>
<name>A0A9W4EDP9_9ACTN</name>
<keyword evidence="2" id="KW-1133">Transmembrane helix</keyword>
<dbReference type="EMBL" id="CAJVAX010000012">
    <property type="protein sequence ID" value="CAG7627122.1"/>
    <property type="molecule type" value="Genomic_DNA"/>
</dbReference>
<reference evidence="3" key="1">
    <citation type="submission" date="2021-06" db="EMBL/GenBank/DDBJ databases">
        <authorList>
            <person name="Arsene-Ploetze F."/>
        </authorList>
    </citation>
    <scope>NUCLEOTIDE SEQUENCE</scope>
    <source>
        <strain evidence="3">SBRY1</strain>
    </source>
</reference>
<evidence type="ECO:0000313" key="3">
    <source>
        <dbReference type="EMBL" id="CAG7627122.1"/>
    </source>
</evidence>
<feature type="region of interest" description="Disordered" evidence="1">
    <location>
        <begin position="437"/>
        <end position="476"/>
    </location>
</feature>
<feature type="transmembrane region" description="Helical" evidence="2">
    <location>
        <begin position="266"/>
        <end position="287"/>
    </location>
</feature>
<evidence type="ECO:0000313" key="4">
    <source>
        <dbReference type="Proteomes" id="UP001153328"/>
    </source>
</evidence>
<keyword evidence="4" id="KW-1185">Reference proteome</keyword>
<evidence type="ECO:0000256" key="2">
    <source>
        <dbReference type="SAM" id="Phobius"/>
    </source>
</evidence>
<feature type="transmembrane region" description="Helical" evidence="2">
    <location>
        <begin position="360"/>
        <end position="380"/>
    </location>
</feature>
<keyword evidence="2" id="KW-0472">Membrane</keyword>
<protein>
    <submittedName>
        <fullName evidence="3">Uncharacterized protein</fullName>
    </submittedName>
</protein>
<feature type="transmembrane region" description="Helical" evidence="2">
    <location>
        <begin position="179"/>
        <end position="198"/>
    </location>
</feature>
<dbReference type="RefSeq" id="WP_205042468.1">
    <property type="nucleotide sequence ID" value="NZ_CAJVAX010000012.1"/>
</dbReference>
<evidence type="ECO:0000256" key="1">
    <source>
        <dbReference type="SAM" id="MobiDB-lite"/>
    </source>
</evidence>
<proteinExistence type="predicted"/>
<feature type="transmembrane region" description="Helical" evidence="2">
    <location>
        <begin position="387"/>
        <end position="408"/>
    </location>
</feature>
<feature type="transmembrane region" description="Helical" evidence="2">
    <location>
        <begin position="299"/>
        <end position="321"/>
    </location>
</feature>
<feature type="transmembrane region" description="Helical" evidence="2">
    <location>
        <begin position="414"/>
        <end position="431"/>
    </location>
</feature>
<sequence>MTAAISGAGQAPDAAEGGGGAQAVPLTALTAPPRTRSRLLAALTGRAWLLGLLVAAGYVALQLTASAQWSLYPDSYRYARAAEQFTGVSREQAHRDALAAFCTTRAKAAHETTRLSPVPVHGLPLGTMTAKSCEARWAQSRDITTDDPRYQAIFSSRPGYPLLAAPFVSAFGVTDGMRVLGLVTTAGGALMVVGLLRSAGLPPVAAVSGQLVFLATPLAQWGLQALSEGLVTVTVLGTVWGAVLLSRRRPAAGAPLLLASLAVCAVTRYSTALVLAVLTALAAAALWGGVREARHRWTGVLAALAALGAGVTAAVMSAMALPSATTTLQDTFTVHFSQPLVPDPWHRLAELDGHFWAHWIGRQATLPTLLVPTLLAAWALCRYGRGLGWFALAAALTGAVQVVAHPLAQEADRLGVLMWLPAVLGLPLYVARAGRRTTQPGEKAEPAQAAGRAGTAVPALPDTGTGTEAEPDAAAG</sequence>